<feature type="domain" description="Transposase (putative) YhgA-like" evidence="1">
    <location>
        <begin position="3"/>
        <end position="203"/>
    </location>
</feature>
<feature type="domain" description="DUF4351" evidence="2">
    <location>
        <begin position="263"/>
        <end position="317"/>
    </location>
</feature>
<dbReference type="EMBL" id="QJUP01000010">
    <property type="protein sequence ID" value="TBU97198.1"/>
    <property type="molecule type" value="Genomic_DNA"/>
</dbReference>
<sequence length="326" mass="37454">MAQPHDTSYKLLFSNPEFVRDPLLGFVPQAWVGQLDFGTLEPLNGHYVSEDMRQRHEDMVWRVRLRDAWIYIYLLLEFQSTPDRFMALRLLSYIGLFWQQLEKQRQLTADRLLPPVLPLVLCNGDQPWHHPSELAALCHPPPKELQALQPQLNYLLVDENNYEDEQLAGQRNLVAALIRLGHAGDVQSLQAIIAELLTWLRLDDQTALRRNLSRWIVRLIRHRAPREQVPELTDLLEVSTMLAKRDIDWSAKWKQLGREEGLEQGSKKQAVALLQRQLGKRFGSLPDWAAQRVELASVEQIGEWAEAIFDAPSLEALLGQGGRSAS</sequence>
<evidence type="ECO:0000259" key="1">
    <source>
        <dbReference type="Pfam" id="PF04754"/>
    </source>
</evidence>
<dbReference type="InterPro" id="IPR025587">
    <property type="entry name" value="DUF4351"/>
</dbReference>
<comment type="caution">
    <text evidence="3">The sequence shown here is derived from an EMBL/GenBank/DDBJ whole genome shotgun (WGS) entry which is preliminary data.</text>
</comment>
<dbReference type="RefSeq" id="WP_131183938.1">
    <property type="nucleotide sequence ID" value="NZ_QJUO01000008.1"/>
</dbReference>
<organism evidence="3 4">
    <name type="scientific">Stutzerimonas kirkiae</name>
    <dbReference type="NCBI Taxonomy" id="2211392"/>
    <lineage>
        <taxon>Bacteria</taxon>
        <taxon>Pseudomonadati</taxon>
        <taxon>Pseudomonadota</taxon>
        <taxon>Gammaproteobacteria</taxon>
        <taxon>Pseudomonadales</taxon>
        <taxon>Pseudomonadaceae</taxon>
        <taxon>Stutzerimonas</taxon>
    </lineage>
</organism>
<dbReference type="Pfam" id="PF14261">
    <property type="entry name" value="DUF4351"/>
    <property type="match status" value="1"/>
</dbReference>
<dbReference type="InterPro" id="IPR051699">
    <property type="entry name" value="Rpn/YhgA-like_nuclease"/>
</dbReference>
<proteinExistence type="predicted"/>
<dbReference type="Proteomes" id="UP000292639">
    <property type="component" value="Unassembled WGS sequence"/>
</dbReference>
<accession>A0A4Q9R940</accession>
<dbReference type="AlphaFoldDB" id="A0A4Q9R940"/>
<dbReference type="PANTHER" id="PTHR34611:SF2">
    <property type="entry name" value="INACTIVE RECOMBINATION-PROMOTING NUCLEASE-LIKE PROTEIN RPNE-RELATED"/>
    <property type="match status" value="1"/>
</dbReference>
<dbReference type="Pfam" id="PF04754">
    <property type="entry name" value="Transposase_31"/>
    <property type="match status" value="1"/>
</dbReference>
<evidence type="ECO:0000313" key="3">
    <source>
        <dbReference type="EMBL" id="TBU97198.1"/>
    </source>
</evidence>
<protein>
    <submittedName>
        <fullName evidence="3">Transposase</fullName>
    </submittedName>
</protein>
<keyword evidence="4" id="KW-1185">Reference proteome</keyword>
<evidence type="ECO:0000313" key="4">
    <source>
        <dbReference type="Proteomes" id="UP000292639"/>
    </source>
</evidence>
<reference evidence="3 4" key="1">
    <citation type="submission" date="2018-06" db="EMBL/GenBank/DDBJ databases">
        <title>Three novel Pseudomonas species isolated from symptomatic oak.</title>
        <authorList>
            <person name="Bueno-Gonzalez V."/>
            <person name="Brady C."/>
        </authorList>
    </citation>
    <scope>NUCLEOTIDE SEQUENCE [LARGE SCALE GENOMIC DNA]</scope>
    <source>
        <strain evidence="3 4">P17C</strain>
    </source>
</reference>
<gene>
    <name evidence="3" type="ORF">DNJ96_08955</name>
</gene>
<evidence type="ECO:0000259" key="2">
    <source>
        <dbReference type="Pfam" id="PF14261"/>
    </source>
</evidence>
<name>A0A4Q9R940_9GAMM</name>
<dbReference type="PANTHER" id="PTHR34611">
    <property type="match status" value="1"/>
</dbReference>
<dbReference type="InterPro" id="IPR006842">
    <property type="entry name" value="Transposase_31"/>
</dbReference>